<keyword evidence="12" id="KW-1185">Reference proteome</keyword>
<dbReference type="RefSeq" id="WP_188882693.1">
    <property type="nucleotide sequence ID" value="NZ_BMOY01000031.1"/>
</dbReference>
<feature type="site" description="Cleavage; by autolysis" evidence="10">
    <location>
        <begin position="189"/>
        <end position="190"/>
    </location>
</feature>
<comment type="subunit">
    <text evidence="2 10">Heterotetramer of two alpha and two beta chains.</text>
</comment>
<evidence type="ECO:0000256" key="8">
    <source>
        <dbReference type="ARBA" id="ARBA00023315"/>
    </source>
</evidence>
<name>A0A917KFI0_9BACL</name>
<feature type="binding site" evidence="10">
    <location>
        <position position="276"/>
    </location>
    <ligand>
        <name>substrate</name>
    </ligand>
</feature>
<dbReference type="HAMAP" id="MF_01106">
    <property type="entry name" value="ArgJ"/>
    <property type="match status" value="1"/>
</dbReference>
<feature type="binding site" evidence="10">
    <location>
        <position position="190"/>
    </location>
    <ligand>
        <name>substrate</name>
    </ligand>
</feature>
<dbReference type="GO" id="GO:0004358">
    <property type="term" value="F:L-glutamate N-acetyltransferase activity, acting on acetyl-L-ornithine as donor"/>
    <property type="evidence" value="ECO:0007669"/>
    <property type="project" value="UniProtKB-UniRule"/>
</dbReference>
<evidence type="ECO:0000256" key="7">
    <source>
        <dbReference type="ARBA" id="ARBA00023268"/>
    </source>
</evidence>
<dbReference type="PANTHER" id="PTHR23100:SF0">
    <property type="entry name" value="ARGININE BIOSYNTHESIS BIFUNCTIONAL PROTEIN ARGJ, MITOCHONDRIAL"/>
    <property type="match status" value="1"/>
</dbReference>
<feature type="site" description="Involved in the stabilization of negative charge on the oxyanion by the formation of the oxyanion hole" evidence="10">
    <location>
        <position position="113"/>
    </location>
</feature>
<proteinExistence type="inferred from homology"/>
<reference evidence="11" key="2">
    <citation type="submission" date="2020-09" db="EMBL/GenBank/DDBJ databases">
        <authorList>
            <person name="Sun Q."/>
            <person name="Ohkuma M."/>
        </authorList>
    </citation>
    <scope>NUCLEOTIDE SEQUENCE</scope>
    <source>
        <strain evidence="11">JCM 18487</strain>
    </source>
</reference>
<dbReference type="FunFam" id="3.10.20.340:FF:000001">
    <property type="entry name" value="Arginine biosynthesis bifunctional protein ArgJ, chloroplastic"/>
    <property type="match status" value="1"/>
</dbReference>
<feature type="binding site" evidence="10">
    <location>
        <position position="179"/>
    </location>
    <ligand>
        <name>substrate</name>
    </ligand>
</feature>
<reference evidence="11" key="1">
    <citation type="journal article" date="2014" name="Int. J. Syst. Evol. Microbiol.">
        <title>Complete genome sequence of Corynebacterium casei LMG S-19264T (=DSM 44701T), isolated from a smear-ripened cheese.</title>
        <authorList>
            <consortium name="US DOE Joint Genome Institute (JGI-PGF)"/>
            <person name="Walter F."/>
            <person name="Albersmeier A."/>
            <person name="Kalinowski J."/>
            <person name="Ruckert C."/>
        </authorList>
    </citation>
    <scope>NUCLEOTIDE SEQUENCE</scope>
    <source>
        <strain evidence="11">JCM 18487</strain>
    </source>
</reference>
<feature type="binding site" evidence="10">
    <location>
        <position position="402"/>
    </location>
    <ligand>
        <name>substrate</name>
    </ligand>
</feature>
<evidence type="ECO:0000256" key="2">
    <source>
        <dbReference type="ARBA" id="ARBA00011475"/>
    </source>
</evidence>
<dbReference type="AlphaFoldDB" id="A0A917KFI0"/>
<keyword evidence="3 10" id="KW-0055">Arginine biosynthesis</keyword>
<keyword evidence="5 10" id="KW-0808">Transferase</keyword>
<gene>
    <name evidence="10 11" type="primary">argJ</name>
    <name evidence="11" type="ORF">GCM10010885_18990</name>
</gene>
<feature type="binding site" evidence="10">
    <location>
        <position position="152"/>
    </location>
    <ligand>
        <name>substrate</name>
    </ligand>
</feature>
<dbReference type="Gene3D" id="3.60.70.12">
    <property type="entry name" value="L-amino peptidase D-ALA esterase/amidase"/>
    <property type="match status" value="1"/>
</dbReference>
<dbReference type="CDD" id="cd02152">
    <property type="entry name" value="OAT"/>
    <property type="match status" value="1"/>
</dbReference>
<comment type="pathway">
    <text evidence="10">Amino-acid biosynthesis; L-arginine biosynthesis; N(2)-acetyl-L-ornithine from L-glutamate: step 1/4.</text>
</comment>
<dbReference type="PANTHER" id="PTHR23100">
    <property type="entry name" value="ARGININE BIOSYNTHESIS BIFUNCTIONAL PROTEIN ARGJ"/>
    <property type="match status" value="1"/>
</dbReference>
<comment type="caution">
    <text evidence="11">The sequence shown here is derived from an EMBL/GenBank/DDBJ whole genome shotgun (WGS) entry which is preliminary data.</text>
</comment>
<evidence type="ECO:0000256" key="3">
    <source>
        <dbReference type="ARBA" id="ARBA00022571"/>
    </source>
</evidence>
<evidence type="ECO:0000313" key="12">
    <source>
        <dbReference type="Proteomes" id="UP000637695"/>
    </source>
</evidence>
<dbReference type="InterPro" id="IPR002813">
    <property type="entry name" value="Arg_biosynth_ArgJ"/>
</dbReference>
<dbReference type="GO" id="GO:0006526">
    <property type="term" value="P:L-arginine biosynthetic process"/>
    <property type="evidence" value="ECO:0007669"/>
    <property type="project" value="UniProtKB-UniRule"/>
</dbReference>
<dbReference type="InterPro" id="IPR042195">
    <property type="entry name" value="ArgJ_beta_C"/>
</dbReference>
<evidence type="ECO:0000256" key="4">
    <source>
        <dbReference type="ARBA" id="ARBA00022605"/>
    </source>
</evidence>
<dbReference type="NCBIfam" id="TIGR00120">
    <property type="entry name" value="ArgJ"/>
    <property type="match status" value="1"/>
</dbReference>
<dbReference type="EC" id="2.3.1.35" evidence="10"/>
<keyword evidence="10" id="KW-0963">Cytoplasm</keyword>
<dbReference type="InterPro" id="IPR016117">
    <property type="entry name" value="ArgJ-like_dom_sf"/>
</dbReference>
<dbReference type="GO" id="GO:0005737">
    <property type="term" value="C:cytoplasm"/>
    <property type="evidence" value="ECO:0007669"/>
    <property type="project" value="UniProtKB-SubCell"/>
</dbReference>
<accession>A0A917KFI0</accession>
<keyword evidence="8 10" id="KW-0012">Acyltransferase</keyword>
<dbReference type="GO" id="GO:0004042">
    <property type="term" value="F:L-glutamate N-acetyltransferase activity"/>
    <property type="evidence" value="ECO:0007669"/>
    <property type="project" value="UniProtKB-UniRule"/>
</dbReference>
<evidence type="ECO:0000256" key="6">
    <source>
        <dbReference type="ARBA" id="ARBA00022813"/>
    </source>
</evidence>
<dbReference type="Gene3D" id="3.10.20.340">
    <property type="entry name" value="ArgJ beta chain, C-terminal domain"/>
    <property type="match status" value="1"/>
</dbReference>
<comment type="pathway">
    <text evidence="10">Amino-acid biosynthesis; L-arginine biosynthesis; L-ornithine and N-acetyl-L-glutamate from L-glutamate and N(2)-acetyl-L-ornithine (cyclic): step 1/1.</text>
</comment>
<comment type="catalytic activity">
    <reaction evidence="9 10">
        <text>N(2)-acetyl-L-ornithine + L-glutamate = N-acetyl-L-glutamate + L-ornithine</text>
        <dbReference type="Rhea" id="RHEA:15349"/>
        <dbReference type="ChEBI" id="CHEBI:29985"/>
        <dbReference type="ChEBI" id="CHEBI:44337"/>
        <dbReference type="ChEBI" id="CHEBI:46911"/>
        <dbReference type="ChEBI" id="CHEBI:57805"/>
        <dbReference type="EC" id="2.3.1.35"/>
    </reaction>
</comment>
<comment type="subcellular location">
    <subcellularLocation>
        <location evidence="10">Cytoplasm</location>
    </subcellularLocation>
</comment>
<sequence>MDVFTGGVTCPAGFWAAAGRAGIKKDGDDLAVIWSEAPAEAAAVFTTNVIKAAPVVWSQRIAAKGRPVRAVVVNSGNANACTGETGLAHAIQMGEAVASALGVAADEVLVASTGVIGVLLPIDRVCAGIAATCAGLARGEAADLAAAHAIMTTDTVPKRAAAQVKLSDGTVVTVAGMAKGSGMIHPNMATMLAFLTTDARVDHNVLQTMLQESVADSYNMVSVDGDTSTNDCVFVLANGRAGGPEIRPGTKDAAAFFAALHAVNQSLAQQIARDGEGATKFLTVTVQGARTRAEARQLARAVVRSNLVKAAFFGEDANWGRIVAALGYAGVAFEPRHLGIAVASAGGRLVMMEHGEPVWFDEEAARQVLAARDIAILVTLGDGDASATAWGCDLSYEYVRINGQYRT</sequence>
<dbReference type="Proteomes" id="UP000637695">
    <property type="component" value="Unassembled WGS sequence"/>
</dbReference>
<evidence type="ECO:0000256" key="1">
    <source>
        <dbReference type="ARBA" id="ARBA00006774"/>
    </source>
</evidence>
<keyword evidence="7 10" id="KW-0511">Multifunctional enzyme</keyword>
<comment type="catalytic activity">
    <reaction evidence="10">
        <text>L-glutamate + acetyl-CoA = N-acetyl-L-glutamate + CoA + H(+)</text>
        <dbReference type="Rhea" id="RHEA:24292"/>
        <dbReference type="ChEBI" id="CHEBI:15378"/>
        <dbReference type="ChEBI" id="CHEBI:29985"/>
        <dbReference type="ChEBI" id="CHEBI:44337"/>
        <dbReference type="ChEBI" id="CHEBI:57287"/>
        <dbReference type="ChEBI" id="CHEBI:57288"/>
        <dbReference type="EC" id="2.3.1.1"/>
    </reaction>
</comment>
<evidence type="ECO:0000256" key="9">
    <source>
        <dbReference type="ARBA" id="ARBA00049439"/>
    </source>
</evidence>
<dbReference type="EC" id="2.3.1.1" evidence="10"/>
<feature type="active site" description="Nucleophile" evidence="10">
    <location>
        <position position="190"/>
    </location>
</feature>
<evidence type="ECO:0000256" key="5">
    <source>
        <dbReference type="ARBA" id="ARBA00022679"/>
    </source>
</evidence>
<dbReference type="SUPFAM" id="SSF56266">
    <property type="entry name" value="DmpA/ArgJ-like"/>
    <property type="match status" value="1"/>
</dbReference>
<evidence type="ECO:0000313" key="11">
    <source>
        <dbReference type="EMBL" id="GGJ10027.1"/>
    </source>
</evidence>
<dbReference type="FunFam" id="3.60.70.12:FF:000001">
    <property type="entry name" value="Arginine biosynthesis bifunctional protein ArgJ, chloroplastic"/>
    <property type="match status" value="1"/>
</dbReference>
<dbReference type="NCBIfam" id="NF003802">
    <property type="entry name" value="PRK05388.1"/>
    <property type="match status" value="1"/>
</dbReference>
<keyword evidence="6 10" id="KW-0068">Autocatalytic cleavage</keyword>
<protein>
    <recommendedName>
        <fullName evidence="10">Arginine biosynthesis bifunctional protein ArgJ</fullName>
    </recommendedName>
    <domain>
        <recommendedName>
            <fullName evidence="10">Glutamate N-acetyltransferase</fullName>
            <ecNumber evidence="10">2.3.1.35</ecNumber>
        </recommendedName>
        <alternativeName>
            <fullName evidence="10">Ornithine acetyltransferase</fullName>
            <shortName evidence="10">OATase</shortName>
        </alternativeName>
        <alternativeName>
            <fullName evidence="10">Ornithine transacetylase</fullName>
        </alternativeName>
    </domain>
    <domain>
        <recommendedName>
            <fullName evidence="10">Amino-acid acetyltransferase</fullName>
            <ecNumber evidence="10">2.3.1.1</ecNumber>
        </recommendedName>
        <alternativeName>
            <fullName evidence="10">N-acetylglutamate synthase</fullName>
            <shortName evidence="10">AGSase</shortName>
        </alternativeName>
    </domain>
    <component>
        <recommendedName>
            <fullName evidence="10">Arginine biosynthesis bifunctional protein ArgJ alpha chain</fullName>
        </recommendedName>
    </component>
    <component>
        <recommendedName>
            <fullName evidence="10">Arginine biosynthesis bifunctional protein ArgJ beta chain</fullName>
        </recommendedName>
    </component>
</protein>
<dbReference type="EMBL" id="BMOY01000031">
    <property type="protein sequence ID" value="GGJ10027.1"/>
    <property type="molecule type" value="Genomic_DNA"/>
</dbReference>
<feature type="site" description="Involved in the stabilization of negative charge on the oxyanion by the formation of the oxyanion hole" evidence="10">
    <location>
        <position position="114"/>
    </location>
</feature>
<feature type="chain" id="PRO_5038199245" description="Arginine biosynthesis bifunctional protein ArgJ alpha chain" evidence="10">
    <location>
        <begin position="1"/>
        <end position="189"/>
    </location>
</feature>
<organism evidence="11 12">
    <name type="scientific">Alicyclobacillus cellulosilyticus</name>
    <dbReference type="NCBI Taxonomy" id="1003997"/>
    <lineage>
        <taxon>Bacteria</taxon>
        <taxon>Bacillati</taxon>
        <taxon>Bacillota</taxon>
        <taxon>Bacilli</taxon>
        <taxon>Bacillales</taxon>
        <taxon>Alicyclobacillaceae</taxon>
        <taxon>Alicyclobacillus</taxon>
    </lineage>
</organism>
<feature type="binding site" evidence="10">
    <location>
        <position position="407"/>
    </location>
    <ligand>
        <name>substrate</name>
    </ligand>
</feature>
<comment type="similarity">
    <text evidence="1 10">Belongs to the ArgJ family.</text>
</comment>
<keyword evidence="4 10" id="KW-0028">Amino-acid biosynthesis</keyword>
<dbReference type="GO" id="GO:0006592">
    <property type="term" value="P:ornithine biosynthetic process"/>
    <property type="evidence" value="ECO:0007669"/>
    <property type="project" value="TreeGrafter"/>
</dbReference>
<evidence type="ECO:0000256" key="10">
    <source>
        <dbReference type="HAMAP-Rule" id="MF_01106"/>
    </source>
</evidence>
<comment type="function">
    <text evidence="10">Catalyzes two activities which are involved in the cyclic version of arginine biosynthesis: the synthesis of N-acetylglutamate from glutamate and acetyl-CoA as the acetyl donor, and of ornithine by transacetylation between N(2)-acetylornithine and glutamate.</text>
</comment>
<feature type="chain" id="PRO_5038199246" description="Arginine biosynthesis bifunctional protein ArgJ beta chain" evidence="10">
    <location>
        <begin position="190"/>
        <end position="407"/>
    </location>
</feature>
<dbReference type="Pfam" id="PF01960">
    <property type="entry name" value="ArgJ"/>
    <property type="match status" value="1"/>
</dbReference>